<dbReference type="OrthoDB" id="5522855at2"/>
<evidence type="ECO:0000256" key="1">
    <source>
        <dbReference type="ARBA" id="ARBA00022553"/>
    </source>
</evidence>
<dbReference type="CDD" id="cd00130">
    <property type="entry name" value="PAS"/>
    <property type="match status" value="1"/>
</dbReference>
<dbReference type="EMBL" id="CP012159">
    <property type="protein sequence ID" value="AKT37414.1"/>
    <property type="molecule type" value="Genomic_DNA"/>
</dbReference>
<evidence type="ECO:0000256" key="2">
    <source>
        <dbReference type="SAM" id="Coils"/>
    </source>
</evidence>
<dbReference type="KEGG" id="ccro:CMC5_015550"/>
<dbReference type="NCBIfam" id="TIGR00229">
    <property type="entry name" value="sensory_box"/>
    <property type="match status" value="1"/>
</dbReference>
<dbReference type="PROSITE" id="PS50112">
    <property type="entry name" value="PAS"/>
    <property type="match status" value="1"/>
</dbReference>
<sequence>MSSTHEKLFDLSMGLLVTITAEGYFKELNPAWIDLLDWSLDELRRTPFIDFVHPDDREATLAEASKLLEGQPTIHFENRYRHRDGSYRWLSWTASADMDAAPSERLIYCAAHDITLLQESKLQLERALEETQALEAELRIQHERLRSTLDSISTPLIPITDRVTVMPLIGQMDPDRANRVMSGALEGVQARQTSVVILDVTGLVEIDTQVACAVVNTARALRLLGAQTMLTGLRPAVAQTLVNLGLDLQGIVTHGTLQAAIASALSEAVPSRSSRLSR</sequence>
<dbReference type="Proteomes" id="UP000067626">
    <property type="component" value="Chromosome"/>
</dbReference>
<evidence type="ECO:0000259" key="5">
    <source>
        <dbReference type="PROSITE" id="PS50801"/>
    </source>
</evidence>
<dbReference type="InterPro" id="IPR036513">
    <property type="entry name" value="STAS_dom_sf"/>
</dbReference>
<accession>A0A0K1E983</accession>
<evidence type="ECO:0000313" key="7">
    <source>
        <dbReference type="Proteomes" id="UP000067626"/>
    </source>
</evidence>
<dbReference type="PROSITE" id="PS50801">
    <property type="entry name" value="STAS"/>
    <property type="match status" value="1"/>
</dbReference>
<dbReference type="InterPro" id="IPR051932">
    <property type="entry name" value="Bact_StressResp_Reg"/>
</dbReference>
<dbReference type="SUPFAM" id="SSF52091">
    <property type="entry name" value="SpoIIaa-like"/>
    <property type="match status" value="1"/>
</dbReference>
<keyword evidence="1" id="KW-0597">Phosphoprotein</keyword>
<keyword evidence="2" id="KW-0175">Coiled coil</keyword>
<evidence type="ECO:0000313" key="6">
    <source>
        <dbReference type="EMBL" id="AKT37414.1"/>
    </source>
</evidence>
<feature type="domain" description="PAS" evidence="3">
    <location>
        <begin position="1"/>
        <end position="71"/>
    </location>
</feature>
<evidence type="ECO:0008006" key="8">
    <source>
        <dbReference type="Google" id="ProtNLM"/>
    </source>
</evidence>
<dbReference type="InterPro" id="IPR002645">
    <property type="entry name" value="STAS_dom"/>
</dbReference>
<organism evidence="6 7">
    <name type="scientific">Chondromyces crocatus</name>
    <dbReference type="NCBI Taxonomy" id="52"/>
    <lineage>
        <taxon>Bacteria</taxon>
        <taxon>Pseudomonadati</taxon>
        <taxon>Myxococcota</taxon>
        <taxon>Polyangia</taxon>
        <taxon>Polyangiales</taxon>
        <taxon>Polyangiaceae</taxon>
        <taxon>Chondromyces</taxon>
    </lineage>
</organism>
<keyword evidence="7" id="KW-1185">Reference proteome</keyword>
<dbReference type="AlphaFoldDB" id="A0A0K1E983"/>
<dbReference type="PROSITE" id="PS50113">
    <property type="entry name" value="PAC"/>
    <property type="match status" value="1"/>
</dbReference>
<dbReference type="PANTHER" id="PTHR33745">
    <property type="entry name" value="RSBT ANTAGONIST PROTEIN RSBS-RELATED"/>
    <property type="match status" value="1"/>
</dbReference>
<feature type="domain" description="PAC" evidence="4">
    <location>
        <begin position="74"/>
        <end position="126"/>
    </location>
</feature>
<evidence type="ECO:0000259" key="3">
    <source>
        <dbReference type="PROSITE" id="PS50112"/>
    </source>
</evidence>
<dbReference type="InterPro" id="IPR013655">
    <property type="entry name" value="PAS_fold_3"/>
</dbReference>
<dbReference type="InterPro" id="IPR035965">
    <property type="entry name" value="PAS-like_dom_sf"/>
</dbReference>
<evidence type="ECO:0000259" key="4">
    <source>
        <dbReference type="PROSITE" id="PS50113"/>
    </source>
</evidence>
<dbReference type="RefSeq" id="WP_050429786.1">
    <property type="nucleotide sequence ID" value="NZ_CP012159.1"/>
</dbReference>
<name>A0A0K1E983_CHOCO</name>
<gene>
    <name evidence="6" type="ORF">CMC5_015550</name>
</gene>
<protein>
    <recommendedName>
        <fullName evidence="8">Anti-anti-sigma factor</fullName>
    </recommendedName>
</protein>
<dbReference type="STRING" id="52.CMC5_015550"/>
<dbReference type="SMART" id="SM00091">
    <property type="entry name" value="PAS"/>
    <property type="match status" value="1"/>
</dbReference>
<feature type="coiled-coil region" evidence="2">
    <location>
        <begin position="114"/>
        <end position="148"/>
    </location>
</feature>
<proteinExistence type="predicted"/>
<dbReference type="Pfam" id="PF08447">
    <property type="entry name" value="PAS_3"/>
    <property type="match status" value="1"/>
</dbReference>
<dbReference type="PANTHER" id="PTHR33745:SF3">
    <property type="entry name" value="RSBT CO-ANTAGONIST PROTEIN RSBRC"/>
    <property type="match status" value="1"/>
</dbReference>
<reference evidence="6 7" key="1">
    <citation type="submission" date="2015-07" db="EMBL/GenBank/DDBJ databases">
        <title>Genome analysis of myxobacterium Chondromyces crocatus Cm c5 reveals a high potential for natural compound synthesis and the genetic basis for the loss of fruiting body formation.</title>
        <authorList>
            <person name="Zaburannyi N."/>
            <person name="Bunk B."/>
            <person name="Maier J."/>
            <person name="Overmann J."/>
            <person name="Mueller R."/>
        </authorList>
    </citation>
    <scope>NUCLEOTIDE SEQUENCE [LARGE SCALE GENOMIC DNA]</scope>
    <source>
        <strain evidence="6 7">Cm c5</strain>
    </source>
</reference>
<dbReference type="Gene3D" id="3.30.450.20">
    <property type="entry name" value="PAS domain"/>
    <property type="match status" value="1"/>
</dbReference>
<dbReference type="SUPFAM" id="SSF55785">
    <property type="entry name" value="PYP-like sensor domain (PAS domain)"/>
    <property type="match status" value="1"/>
</dbReference>
<dbReference type="InterPro" id="IPR000014">
    <property type="entry name" value="PAS"/>
</dbReference>
<dbReference type="Gene3D" id="3.30.750.24">
    <property type="entry name" value="STAS domain"/>
    <property type="match status" value="1"/>
</dbReference>
<dbReference type="InterPro" id="IPR000700">
    <property type="entry name" value="PAS-assoc_C"/>
</dbReference>
<dbReference type="Pfam" id="PF01740">
    <property type="entry name" value="STAS"/>
    <property type="match status" value="1"/>
</dbReference>
<dbReference type="CDD" id="cd07041">
    <property type="entry name" value="STAS_RsbR_RsbS_like"/>
    <property type="match status" value="1"/>
</dbReference>
<feature type="domain" description="STAS" evidence="5">
    <location>
        <begin position="153"/>
        <end position="264"/>
    </location>
</feature>